<evidence type="ECO:0000313" key="5">
    <source>
        <dbReference type="EMBL" id="CEL25182.1"/>
    </source>
</evidence>
<evidence type="ECO:0000313" key="6">
    <source>
        <dbReference type="EMBL" id="MBF4475570.1"/>
    </source>
</evidence>
<organism evidence="3 7">
    <name type="scientific">Methanobacterium formicicum</name>
    <dbReference type="NCBI Taxonomy" id="2162"/>
    <lineage>
        <taxon>Archaea</taxon>
        <taxon>Methanobacteriati</taxon>
        <taxon>Methanobacteriota</taxon>
        <taxon>Methanomada group</taxon>
        <taxon>Methanobacteria</taxon>
        <taxon>Methanobacteriales</taxon>
        <taxon>Methanobacteriaceae</taxon>
        <taxon>Methanobacterium</taxon>
    </lineage>
</organism>
<sequence>MQVKINGEKIELPEGSTIQDAIDKVGAPYLPGCVLGLVKGTEEVEKHVNKYSLKTNKGSIIIEIVDDAPESLVSTWKHFYKEFAKGVRWTTSQEVAIGPVQTQLTPSHEKYRYKRWDVLFSLSGFTADSTHLILSTGEHEAVYGAPEENRGVFARVVGGKRTILKLNDDDEIVGVKPVLERENIVKSAAITNLETLLEEGNQIFTYVQVKPNPKSPQSVEHFYALQESGKIRVDYESNTFLGFYALQGLEKEAEHIDQRKRGTITFRNKGKGMGRVYIYREDRVSTPSHNVLGTVVSGMQLLDIAGYGDEVTFQTSPTRIMTLSMTQKEAEEFLQENGVKQIREGLQDDDAVVVKQEPHYTMDIIAQGEVKTLGIPAEDLLHVELYPGAPRSTWYFQKITGLLDSPVGSLQVHFAFPGMKLLMFKDFPKESKGLIPENNPQEVVKAGEIGITNMSRRHIGMVGVRFEDNKEFGPTGEPFQGTNIIGRMVEGIEHLEKYKEGDTIYVARKR</sequence>
<evidence type="ECO:0000256" key="1">
    <source>
        <dbReference type="HAMAP-Rule" id="MF_01089"/>
    </source>
</evidence>
<dbReference type="Proteomes" id="UP000062768">
    <property type="component" value="Chromosome I"/>
</dbReference>
<proteinExistence type="inferred from homology"/>
<keyword evidence="8" id="KW-1185">Reference proteome</keyword>
<name>A0A089ZBE1_METFO</name>
<reference evidence="3" key="1">
    <citation type="submission" date="2013-12" db="EMBL/GenBank/DDBJ databases">
        <title>The complete genome sequence of Methanobacterium sp. BRM9.</title>
        <authorList>
            <consortium name="Pastoral Greenhouse Gas Research Consortium"/>
            <person name="Kelly W.J."/>
            <person name="Leahy S.C."/>
            <person name="Perry R."/>
            <person name="Li D."/>
            <person name="Altermann E."/>
            <person name="Lambie S.C."/>
            <person name="Attwood G.T."/>
        </authorList>
    </citation>
    <scope>NUCLEOTIDE SEQUENCE [LARGE SCALE GENOMIC DNA]</scope>
    <source>
        <strain evidence="3">BRM9</strain>
    </source>
</reference>
<evidence type="ECO:0000259" key="2">
    <source>
        <dbReference type="Pfam" id="PF26548"/>
    </source>
</evidence>
<dbReference type="PIRSF" id="PIRSF005852">
    <property type="entry name" value="UCP005852"/>
    <property type="match status" value="1"/>
</dbReference>
<dbReference type="EMBL" id="LN515531">
    <property type="protein sequence ID" value="CEA12850.1"/>
    <property type="molecule type" value="Genomic_DNA"/>
</dbReference>
<feature type="domain" description="Putative peptidyl-prolyl cis-trans isomerase" evidence="2">
    <location>
        <begin position="382"/>
        <end position="508"/>
    </location>
</feature>
<dbReference type="EMBL" id="JADIIL010000034">
    <property type="protein sequence ID" value="MBF4475570.1"/>
    <property type="molecule type" value="Genomic_DNA"/>
</dbReference>
<dbReference type="InterPro" id="IPR016466">
    <property type="entry name" value="Methan_mark_3"/>
</dbReference>
<reference evidence="6" key="4">
    <citation type="submission" date="2020-10" db="EMBL/GenBank/DDBJ databases">
        <title>Dehalococcoides mccartyi of a TCE/Cr reducing biochatode.</title>
        <authorList>
            <person name="Matturro B."/>
        </authorList>
    </citation>
    <scope>NUCLEOTIDE SEQUENCE</scope>
    <source>
        <strain evidence="6">Bin2</strain>
    </source>
</reference>
<accession>A0A089ZBE1</accession>
<dbReference type="STRING" id="2162.BRM9_0509"/>
<evidence type="ECO:0000313" key="3">
    <source>
        <dbReference type="EMBL" id="AIS31332.1"/>
    </source>
</evidence>
<dbReference type="InterPro" id="IPR058492">
    <property type="entry name" value="DUF8179"/>
</dbReference>
<evidence type="ECO:0000313" key="8">
    <source>
        <dbReference type="Proteomes" id="UP000062768"/>
    </source>
</evidence>
<dbReference type="PATRIC" id="fig|2162.10.peg.1613"/>
<dbReference type="EMBL" id="CP006933">
    <property type="protein sequence ID" value="AIS31332.1"/>
    <property type="molecule type" value="Genomic_DNA"/>
</dbReference>
<gene>
    <name evidence="3" type="ORF">BRM9_0509</name>
    <name evidence="4" type="ORF">DSM1535_0489</name>
    <name evidence="6" type="ORF">ISP06_08935</name>
    <name evidence="5" type="ORF">MB9_1547</name>
</gene>
<dbReference type="AlphaFoldDB" id="A0A089ZBE1"/>
<dbReference type="HAMAP" id="MF_01089">
    <property type="entry name" value="UPF0288"/>
    <property type="match status" value="1"/>
</dbReference>
<dbReference type="Pfam" id="PF26548">
    <property type="entry name" value="DUF8179"/>
    <property type="match status" value="1"/>
</dbReference>
<dbReference type="OrthoDB" id="140355at2157"/>
<dbReference type="KEGG" id="mfc:BRM9_0509"/>
<reference evidence="4" key="2">
    <citation type="submission" date="2014-08" db="EMBL/GenBank/DDBJ databases">
        <authorList>
            <person name="Wibberg D."/>
        </authorList>
    </citation>
    <scope>NUCLEOTIDE SEQUENCE</scope>
</reference>
<dbReference type="Proteomes" id="UP000029661">
    <property type="component" value="Chromosome"/>
</dbReference>
<comment type="similarity">
    <text evidence="1">Belongs to the UPF0288 family.</text>
</comment>
<dbReference type="KEGG" id="mfi:DSM1535_0489"/>
<dbReference type="EMBL" id="LN734822">
    <property type="protein sequence ID" value="CEL25182.1"/>
    <property type="molecule type" value="Genomic_DNA"/>
</dbReference>
<dbReference type="RefSeq" id="WP_048072137.1">
    <property type="nucleotide sequence ID" value="NZ_CALCVY010000008.1"/>
</dbReference>
<protein>
    <recommendedName>
        <fullName evidence="1">UPF0288 protein BRM9_0509</fullName>
    </recommendedName>
</protein>
<dbReference type="NCBIfam" id="TIGR03268">
    <property type="entry name" value="methan_mark_3"/>
    <property type="match status" value="1"/>
</dbReference>
<reference evidence="5" key="3">
    <citation type="submission" date="2014-09" db="EMBL/GenBank/DDBJ databases">
        <authorList>
            <person name="Bishop-Lilly K.A."/>
            <person name="Broomall S.M."/>
            <person name="Chain P.S."/>
            <person name="Chertkov O."/>
            <person name="Coyne S.R."/>
            <person name="Daligault H.E."/>
            <person name="Davenport K.W."/>
            <person name="Erkkila T."/>
            <person name="Frey K.G."/>
            <person name="Gibbons H.S."/>
            <person name="Gu W."/>
            <person name="Jaissle J."/>
            <person name="Johnson S.L."/>
            <person name="Koroleva G.I."/>
            <person name="Ladner J.T."/>
            <person name="Lo C.-C."/>
            <person name="Minogue T.D."/>
            <person name="Munk C."/>
            <person name="Palacios G.F."/>
            <person name="Redden C.L."/>
            <person name="Rosenzweig C.N."/>
            <person name="Scholz M.B."/>
            <person name="Teshima H."/>
            <person name="Xu Y."/>
        </authorList>
    </citation>
    <scope>NUCLEOTIDE SEQUENCE</scope>
    <source>
        <strain evidence="5">Mb9</strain>
    </source>
</reference>
<evidence type="ECO:0000313" key="4">
    <source>
        <dbReference type="EMBL" id="CEA12850.1"/>
    </source>
</evidence>
<evidence type="ECO:0000313" key="7">
    <source>
        <dbReference type="Proteomes" id="UP000029661"/>
    </source>
</evidence>
<dbReference type="Proteomes" id="UP000606900">
    <property type="component" value="Unassembled WGS sequence"/>
</dbReference>
<dbReference type="GeneID" id="26739786"/>